<feature type="compositionally biased region" description="Polar residues" evidence="6">
    <location>
        <begin position="38"/>
        <end position="53"/>
    </location>
</feature>
<keyword evidence="3 7" id="KW-0812">Transmembrane</keyword>
<name>A0A9P8W2T7_9HYPO</name>
<evidence type="ECO:0000256" key="1">
    <source>
        <dbReference type="ARBA" id="ARBA00004141"/>
    </source>
</evidence>
<reference evidence="9 10" key="1">
    <citation type="journal article" date="2021" name="Nat. Commun.">
        <title>Genetic determinants of endophytism in the Arabidopsis root mycobiome.</title>
        <authorList>
            <person name="Mesny F."/>
            <person name="Miyauchi S."/>
            <person name="Thiergart T."/>
            <person name="Pickel B."/>
            <person name="Atanasova L."/>
            <person name="Karlsson M."/>
            <person name="Huettel B."/>
            <person name="Barry K.W."/>
            <person name="Haridas S."/>
            <person name="Chen C."/>
            <person name="Bauer D."/>
            <person name="Andreopoulos W."/>
            <person name="Pangilinan J."/>
            <person name="LaButti K."/>
            <person name="Riley R."/>
            <person name="Lipzen A."/>
            <person name="Clum A."/>
            <person name="Drula E."/>
            <person name="Henrissat B."/>
            <person name="Kohler A."/>
            <person name="Grigoriev I.V."/>
            <person name="Martin F.M."/>
            <person name="Hacquard S."/>
        </authorList>
    </citation>
    <scope>NUCLEOTIDE SEQUENCE [LARGE SCALE GENOMIC DNA]</scope>
    <source>
        <strain evidence="9 10">MPI-CAGE-CH-0241</strain>
    </source>
</reference>
<feature type="transmembrane region" description="Helical" evidence="7">
    <location>
        <begin position="116"/>
        <end position="135"/>
    </location>
</feature>
<dbReference type="InterPro" id="IPR050360">
    <property type="entry name" value="MFS_Sugar_Transporters"/>
</dbReference>
<feature type="transmembrane region" description="Helical" evidence="7">
    <location>
        <begin position="213"/>
        <end position="235"/>
    </location>
</feature>
<feature type="transmembrane region" description="Helical" evidence="7">
    <location>
        <begin position="462"/>
        <end position="483"/>
    </location>
</feature>
<feature type="transmembrane region" description="Helical" evidence="7">
    <location>
        <begin position="241"/>
        <end position="264"/>
    </location>
</feature>
<feature type="region of interest" description="Disordered" evidence="6">
    <location>
        <begin position="1"/>
        <end position="53"/>
    </location>
</feature>
<feature type="domain" description="Major facilitator superfamily (MFS) profile" evidence="8">
    <location>
        <begin position="72"/>
        <end position="517"/>
    </location>
</feature>
<feature type="transmembrane region" description="Helical" evidence="7">
    <location>
        <begin position="147"/>
        <end position="167"/>
    </location>
</feature>
<keyword evidence="10" id="KW-1185">Reference proteome</keyword>
<feature type="transmembrane region" description="Helical" evidence="7">
    <location>
        <begin position="397"/>
        <end position="416"/>
    </location>
</feature>
<dbReference type="Proteomes" id="UP000777438">
    <property type="component" value="Unassembled WGS sequence"/>
</dbReference>
<sequence>MDSRQHNRDSTKVDIGPDYVELDDSTSWRPLSHDDQDTSYNPGASSDSSTNPLEEQLPLGKAIKRYPKVAGYCLAMTVAIIGWGYDLVITGSITGVDSFKNDYGQEHKGKQIIPSFWLSMWLALPAAGGAAGSVVGGWMQDKIGRKFSLMAGSVISAISVALIFFSFLPPTENSRRMMLTAGLTVQGFSVGVIKTTCLTYISENAPTALRGPAMALFPIFTLLGQLIGSIVAFVVNGVEGAVGYQAAFASMWALAVAPFILSCVMPDSPAYLIRSGQEARAIGSAKRLFAPKVNAHVVLEKVRSTIEEEKASATSATYWDCFKGTNLRRTMIAILANIIPALFGLDLLSNAPVFLQSFGMASGPSLLLMIAGVVAGMFANAGGMWIMSRVGRRNMTLISMGAAGLLWGGMGISGFWTGDVAVWIAGGLMITIIVVCGLGCWPAGYAIMGEVSSLQLRAPTQGVGGVAAQGSSIAMSVVLPYIFNPDSADLGAKTGFLYFGLCAVGVGLTWLWVPEMKGRSLMELDQMFQMKLSTRKFKQWKGSNYLPQEASPLAESHE</sequence>
<comment type="similarity">
    <text evidence="2">Belongs to the major facilitator superfamily. Sugar transporter (TC 2.A.1.1) family.</text>
</comment>
<dbReference type="InterPro" id="IPR036259">
    <property type="entry name" value="MFS_trans_sf"/>
</dbReference>
<proteinExistence type="inferred from homology"/>
<dbReference type="GO" id="GO:0005351">
    <property type="term" value="F:carbohydrate:proton symporter activity"/>
    <property type="evidence" value="ECO:0007669"/>
    <property type="project" value="TreeGrafter"/>
</dbReference>
<dbReference type="GO" id="GO:0016020">
    <property type="term" value="C:membrane"/>
    <property type="evidence" value="ECO:0007669"/>
    <property type="project" value="UniProtKB-SubCell"/>
</dbReference>
<protein>
    <submittedName>
        <fullName evidence="9">General substrate transporter</fullName>
    </submittedName>
</protein>
<dbReference type="AlphaFoldDB" id="A0A9P8W2T7"/>
<evidence type="ECO:0000256" key="4">
    <source>
        <dbReference type="ARBA" id="ARBA00022989"/>
    </source>
</evidence>
<dbReference type="Pfam" id="PF00083">
    <property type="entry name" value="Sugar_tr"/>
    <property type="match status" value="1"/>
</dbReference>
<dbReference type="OrthoDB" id="6612291at2759"/>
<dbReference type="EMBL" id="JAGPYM010000014">
    <property type="protein sequence ID" value="KAH6887659.1"/>
    <property type="molecule type" value="Genomic_DNA"/>
</dbReference>
<evidence type="ECO:0000256" key="7">
    <source>
        <dbReference type="SAM" id="Phobius"/>
    </source>
</evidence>
<feature type="transmembrane region" description="Helical" evidence="7">
    <location>
        <begin position="69"/>
        <end position="96"/>
    </location>
</feature>
<evidence type="ECO:0000256" key="5">
    <source>
        <dbReference type="ARBA" id="ARBA00023136"/>
    </source>
</evidence>
<comment type="caution">
    <text evidence="9">The sequence shown here is derived from an EMBL/GenBank/DDBJ whole genome shotgun (WGS) entry which is preliminary data.</text>
</comment>
<evidence type="ECO:0000313" key="10">
    <source>
        <dbReference type="Proteomes" id="UP000777438"/>
    </source>
</evidence>
<dbReference type="InterPro" id="IPR020846">
    <property type="entry name" value="MFS_dom"/>
</dbReference>
<feature type="transmembrane region" description="Helical" evidence="7">
    <location>
        <begin position="495"/>
        <end position="513"/>
    </location>
</feature>
<dbReference type="PANTHER" id="PTHR48022:SF41">
    <property type="entry name" value="MAJOR FACILITATOR SUPERFAMILY (MFS) PROFILE DOMAIN-CONTAINING PROTEIN"/>
    <property type="match status" value="1"/>
</dbReference>
<evidence type="ECO:0000313" key="9">
    <source>
        <dbReference type="EMBL" id="KAH6887659.1"/>
    </source>
</evidence>
<comment type="subcellular location">
    <subcellularLocation>
        <location evidence="1">Membrane</location>
        <topology evidence="1">Multi-pass membrane protein</topology>
    </subcellularLocation>
</comment>
<dbReference type="PROSITE" id="PS50850">
    <property type="entry name" value="MFS"/>
    <property type="match status" value="1"/>
</dbReference>
<feature type="transmembrane region" description="Helical" evidence="7">
    <location>
        <begin position="179"/>
        <end position="201"/>
    </location>
</feature>
<dbReference type="InterPro" id="IPR005828">
    <property type="entry name" value="MFS_sugar_transport-like"/>
</dbReference>
<evidence type="ECO:0000256" key="6">
    <source>
        <dbReference type="SAM" id="MobiDB-lite"/>
    </source>
</evidence>
<dbReference type="SUPFAM" id="SSF103473">
    <property type="entry name" value="MFS general substrate transporter"/>
    <property type="match status" value="1"/>
</dbReference>
<dbReference type="InterPro" id="IPR005829">
    <property type="entry name" value="Sugar_transporter_CS"/>
</dbReference>
<accession>A0A9P8W2T7</accession>
<dbReference type="PANTHER" id="PTHR48022">
    <property type="entry name" value="PLASTIDIC GLUCOSE TRANSPORTER 4"/>
    <property type="match status" value="1"/>
</dbReference>
<keyword evidence="5 7" id="KW-0472">Membrane</keyword>
<feature type="compositionally biased region" description="Basic and acidic residues" evidence="6">
    <location>
        <begin position="1"/>
        <end position="12"/>
    </location>
</feature>
<organism evidence="9 10">
    <name type="scientific">Thelonectria olida</name>
    <dbReference type="NCBI Taxonomy" id="1576542"/>
    <lineage>
        <taxon>Eukaryota</taxon>
        <taxon>Fungi</taxon>
        <taxon>Dikarya</taxon>
        <taxon>Ascomycota</taxon>
        <taxon>Pezizomycotina</taxon>
        <taxon>Sordariomycetes</taxon>
        <taxon>Hypocreomycetidae</taxon>
        <taxon>Hypocreales</taxon>
        <taxon>Nectriaceae</taxon>
        <taxon>Thelonectria</taxon>
    </lineage>
</organism>
<evidence type="ECO:0000256" key="2">
    <source>
        <dbReference type="ARBA" id="ARBA00010992"/>
    </source>
</evidence>
<evidence type="ECO:0000259" key="8">
    <source>
        <dbReference type="PROSITE" id="PS50850"/>
    </source>
</evidence>
<gene>
    <name evidence="9" type="ORF">B0T10DRAFT_574792</name>
</gene>
<keyword evidence="4 7" id="KW-1133">Transmembrane helix</keyword>
<feature type="transmembrane region" description="Helical" evidence="7">
    <location>
        <begin position="366"/>
        <end position="385"/>
    </location>
</feature>
<dbReference type="Gene3D" id="1.20.1250.20">
    <property type="entry name" value="MFS general substrate transporter like domains"/>
    <property type="match status" value="1"/>
</dbReference>
<evidence type="ECO:0000256" key="3">
    <source>
        <dbReference type="ARBA" id="ARBA00022692"/>
    </source>
</evidence>
<dbReference type="PROSITE" id="PS00217">
    <property type="entry name" value="SUGAR_TRANSPORT_2"/>
    <property type="match status" value="1"/>
</dbReference>
<feature type="transmembrane region" description="Helical" evidence="7">
    <location>
        <begin position="332"/>
        <end position="354"/>
    </location>
</feature>
<feature type="transmembrane region" description="Helical" evidence="7">
    <location>
        <begin position="422"/>
        <end position="441"/>
    </location>
</feature>